<dbReference type="Proteomes" id="UP000256381">
    <property type="component" value="Unassembled WGS sequence"/>
</dbReference>
<evidence type="ECO:0000256" key="1">
    <source>
        <dbReference type="SAM" id="Phobius"/>
    </source>
</evidence>
<protein>
    <submittedName>
        <fullName evidence="2">Uncharacterized protein</fullName>
    </submittedName>
</protein>
<proteinExistence type="predicted"/>
<gene>
    <name evidence="2" type="ORF">DSJ38_03845</name>
</gene>
<evidence type="ECO:0000313" key="2">
    <source>
        <dbReference type="EMBL" id="REQ55769.1"/>
    </source>
</evidence>
<dbReference type="AlphaFoldDB" id="A0AB73Z157"/>
<accession>A0AB73Z157</accession>
<feature type="transmembrane region" description="Helical" evidence="1">
    <location>
        <begin position="18"/>
        <end position="36"/>
    </location>
</feature>
<dbReference type="EMBL" id="QTBD01000049">
    <property type="protein sequence ID" value="REQ55769.1"/>
    <property type="molecule type" value="Genomic_DNA"/>
</dbReference>
<evidence type="ECO:0000313" key="3">
    <source>
        <dbReference type="Proteomes" id="UP000256381"/>
    </source>
</evidence>
<keyword evidence="1" id="KW-0812">Transmembrane</keyword>
<comment type="caution">
    <text evidence="2">The sequence shown here is derived from an EMBL/GenBank/DDBJ whole genome shotgun (WGS) entry which is preliminary data.</text>
</comment>
<keyword evidence="1" id="KW-0472">Membrane</keyword>
<reference evidence="2 3" key="1">
    <citation type="journal article" date="2017" name="N. Engl. J. Med.">
        <title>Transmission of Extensively Drug-Resistant Tuberculosis in South Africa.</title>
        <authorList>
            <person name="Shah N.S."/>
            <person name="Auld S.C."/>
            <person name="Brust J.C."/>
            <person name="Mathema B."/>
            <person name="Ismail N."/>
            <person name="Moodley P."/>
            <person name="Mlisana K."/>
            <person name="Allana S."/>
            <person name="Campbell A."/>
            <person name="Mthiyane T."/>
            <person name="Morris N."/>
            <person name="Mpangase P."/>
            <person name="van der Meulen H."/>
            <person name="Omar S.V."/>
            <person name="Brown T.S."/>
            <person name="Narechania A."/>
            <person name="Shaskina E."/>
            <person name="Kapwata T."/>
            <person name="Kreiswirth B."/>
            <person name="Gandhi N.R."/>
        </authorList>
    </citation>
    <scope>NUCLEOTIDE SEQUENCE [LARGE SCALE GENOMIC DNA]</scope>
    <source>
        <strain evidence="2 3">32301_S10</strain>
    </source>
</reference>
<keyword evidence="1" id="KW-1133">Transmembrane helix</keyword>
<name>A0AB73Z157_MYCTX</name>
<organism evidence="2 3">
    <name type="scientific">Mycobacterium tuberculosis</name>
    <dbReference type="NCBI Taxonomy" id="1773"/>
    <lineage>
        <taxon>Bacteria</taxon>
        <taxon>Bacillati</taxon>
        <taxon>Actinomycetota</taxon>
        <taxon>Actinomycetes</taxon>
        <taxon>Mycobacteriales</taxon>
        <taxon>Mycobacteriaceae</taxon>
        <taxon>Mycobacterium</taxon>
        <taxon>Mycobacterium tuberculosis complex</taxon>
    </lineage>
</organism>
<sequence length="61" mass="6663">MLKTGIREAYLGRGEHEIAVMAVVGAAKITALNAIWARLIRLRKPSTTATEWPRESEPACG</sequence>